<dbReference type="EMBL" id="BAABRP010000009">
    <property type="protein sequence ID" value="GAA5513635.1"/>
    <property type="molecule type" value="Genomic_DNA"/>
</dbReference>
<organism evidence="1 2">
    <name type="scientific">Deinococcus carri</name>
    <dbReference type="NCBI Taxonomy" id="1211323"/>
    <lineage>
        <taxon>Bacteria</taxon>
        <taxon>Thermotogati</taxon>
        <taxon>Deinococcota</taxon>
        <taxon>Deinococci</taxon>
        <taxon>Deinococcales</taxon>
        <taxon>Deinococcaceae</taxon>
        <taxon>Deinococcus</taxon>
    </lineage>
</organism>
<sequence length="73" mass="8176">MEDTELLRKTALMHEKLLGMRATLHEQGAAEEGSPLHDVHRQACVQMREAQAIHDELAHRLGVTHRLPGGLYA</sequence>
<proteinExistence type="predicted"/>
<protein>
    <submittedName>
        <fullName evidence="1">Uncharacterized protein</fullName>
    </submittedName>
</protein>
<reference evidence="1 2" key="1">
    <citation type="submission" date="2024-02" db="EMBL/GenBank/DDBJ databases">
        <title>Deinococcus carri NBRC 110142.</title>
        <authorList>
            <person name="Ichikawa N."/>
            <person name="Katano-Makiyama Y."/>
            <person name="Hidaka K."/>
        </authorList>
    </citation>
    <scope>NUCLEOTIDE SEQUENCE [LARGE SCALE GENOMIC DNA]</scope>
    <source>
        <strain evidence="1 2">NBRC 110142</strain>
    </source>
</reference>
<keyword evidence="2" id="KW-1185">Reference proteome</keyword>
<evidence type="ECO:0000313" key="1">
    <source>
        <dbReference type="EMBL" id="GAA5513635.1"/>
    </source>
</evidence>
<name>A0ABP9WAZ2_9DEIO</name>
<evidence type="ECO:0000313" key="2">
    <source>
        <dbReference type="Proteomes" id="UP001401887"/>
    </source>
</evidence>
<gene>
    <name evidence="1" type="ORF">Dcar01_02379</name>
</gene>
<comment type="caution">
    <text evidence="1">The sequence shown here is derived from an EMBL/GenBank/DDBJ whole genome shotgun (WGS) entry which is preliminary data.</text>
</comment>
<accession>A0ABP9WAZ2</accession>
<dbReference type="Proteomes" id="UP001401887">
    <property type="component" value="Unassembled WGS sequence"/>
</dbReference>
<dbReference type="RefSeq" id="WP_345465401.1">
    <property type="nucleotide sequence ID" value="NZ_BAABRP010000009.1"/>
</dbReference>